<evidence type="ECO:0008006" key="3">
    <source>
        <dbReference type="Google" id="ProtNLM"/>
    </source>
</evidence>
<accession>A0ABY3VPQ0</accession>
<evidence type="ECO:0000313" key="1">
    <source>
        <dbReference type="EMBL" id="UMB70101.1"/>
    </source>
</evidence>
<evidence type="ECO:0000313" key="2">
    <source>
        <dbReference type="Proteomes" id="UP001055336"/>
    </source>
</evidence>
<dbReference type="EMBL" id="CP092488">
    <property type="protein sequence ID" value="UMB70101.1"/>
    <property type="molecule type" value="Genomic_DNA"/>
</dbReference>
<dbReference type="Proteomes" id="UP001055336">
    <property type="component" value="Chromosome"/>
</dbReference>
<protein>
    <recommendedName>
        <fullName evidence="3">Mutator family transposase</fullName>
    </recommendedName>
</protein>
<sequence>MTDNAYTSDMPHLLTLCERMLDHIEDRADALKFGTRCVNTSAITQAGSVKPSSSWPRFQTNQNERIAPSMLRFVVAENIFRAAEYARRRNRAVAKILRRKRAVAANGSADLLAAWTPARETMNLLDRFLDDETNAESLEALRRHLERNSHCAGGTRR</sequence>
<name>A0ABY3VPQ0_9MYCO</name>
<reference evidence="1" key="1">
    <citation type="submission" date="2022-08" db="EMBL/GenBank/DDBJ databases">
        <title>Whole genome sequencing of non-tuberculosis mycobacteria type-strains.</title>
        <authorList>
            <person name="Igarashi Y."/>
            <person name="Osugi A."/>
            <person name="Mitarai S."/>
        </authorList>
    </citation>
    <scope>NUCLEOTIDE SEQUENCE</scope>
    <source>
        <strain evidence="1">DSM 45127</strain>
    </source>
</reference>
<organism evidence="1 2">
    <name type="scientific">Mycobacterium paraterrae</name>
    <dbReference type="NCBI Taxonomy" id="577492"/>
    <lineage>
        <taxon>Bacteria</taxon>
        <taxon>Bacillati</taxon>
        <taxon>Actinomycetota</taxon>
        <taxon>Actinomycetes</taxon>
        <taxon>Mycobacteriales</taxon>
        <taxon>Mycobacteriaceae</taxon>
        <taxon>Mycobacterium</taxon>
    </lineage>
</organism>
<dbReference type="RefSeq" id="WP_240261831.1">
    <property type="nucleotide sequence ID" value="NZ_CP092488.2"/>
</dbReference>
<proteinExistence type="predicted"/>
<gene>
    <name evidence="1" type="ORF">MKK62_01760</name>
</gene>
<keyword evidence="2" id="KW-1185">Reference proteome</keyword>